<dbReference type="AlphaFoldDB" id="A0A210Q3R0"/>
<feature type="transmembrane region" description="Helical" evidence="9">
    <location>
        <begin position="139"/>
        <end position="160"/>
    </location>
</feature>
<keyword evidence="2" id="KW-1003">Cell membrane</keyword>
<protein>
    <submittedName>
        <fullName evidence="11">Orexin receptor type 2</fullName>
    </submittedName>
</protein>
<feature type="transmembrane region" description="Helical" evidence="9">
    <location>
        <begin position="28"/>
        <end position="48"/>
    </location>
</feature>
<dbReference type="PROSITE" id="PS50262">
    <property type="entry name" value="G_PROTEIN_RECEP_F1_2"/>
    <property type="match status" value="1"/>
</dbReference>
<keyword evidence="3 9" id="KW-0812">Transmembrane</keyword>
<evidence type="ECO:0000313" key="11">
    <source>
        <dbReference type="EMBL" id="OWF43381.1"/>
    </source>
</evidence>
<dbReference type="CDD" id="cd00637">
    <property type="entry name" value="7tm_classA_rhodopsin-like"/>
    <property type="match status" value="1"/>
</dbReference>
<keyword evidence="12" id="KW-1185">Reference proteome</keyword>
<dbReference type="InterPro" id="IPR000276">
    <property type="entry name" value="GPCR_Rhodpsn"/>
</dbReference>
<gene>
    <name evidence="11" type="ORF">KP79_PYT10051</name>
</gene>
<feature type="transmembrane region" description="Helical" evidence="9">
    <location>
        <begin position="60"/>
        <end position="86"/>
    </location>
</feature>
<evidence type="ECO:0000256" key="3">
    <source>
        <dbReference type="ARBA" id="ARBA00022692"/>
    </source>
</evidence>
<keyword evidence="7 11" id="KW-0675">Receptor</keyword>
<keyword evidence="4 9" id="KW-1133">Transmembrane helix</keyword>
<reference evidence="11 12" key="1">
    <citation type="journal article" date="2017" name="Nat. Ecol. Evol.">
        <title>Scallop genome provides insights into evolution of bilaterian karyotype and development.</title>
        <authorList>
            <person name="Wang S."/>
            <person name="Zhang J."/>
            <person name="Jiao W."/>
            <person name="Li J."/>
            <person name="Xun X."/>
            <person name="Sun Y."/>
            <person name="Guo X."/>
            <person name="Huan P."/>
            <person name="Dong B."/>
            <person name="Zhang L."/>
            <person name="Hu X."/>
            <person name="Sun X."/>
            <person name="Wang J."/>
            <person name="Zhao C."/>
            <person name="Wang Y."/>
            <person name="Wang D."/>
            <person name="Huang X."/>
            <person name="Wang R."/>
            <person name="Lv J."/>
            <person name="Li Y."/>
            <person name="Zhang Z."/>
            <person name="Liu B."/>
            <person name="Lu W."/>
            <person name="Hui Y."/>
            <person name="Liang J."/>
            <person name="Zhou Z."/>
            <person name="Hou R."/>
            <person name="Li X."/>
            <person name="Liu Y."/>
            <person name="Li H."/>
            <person name="Ning X."/>
            <person name="Lin Y."/>
            <person name="Zhao L."/>
            <person name="Xing Q."/>
            <person name="Dou J."/>
            <person name="Li Y."/>
            <person name="Mao J."/>
            <person name="Guo H."/>
            <person name="Dou H."/>
            <person name="Li T."/>
            <person name="Mu C."/>
            <person name="Jiang W."/>
            <person name="Fu Q."/>
            <person name="Fu X."/>
            <person name="Miao Y."/>
            <person name="Liu J."/>
            <person name="Yu Q."/>
            <person name="Li R."/>
            <person name="Liao H."/>
            <person name="Li X."/>
            <person name="Kong Y."/>
            <person name="Jiang Z."/>
            <person name="Chourrout D."/>
            <person name="Li R."/>
            <person name="Bao Z."/>
        </authorList>
    </citation>
    <scope>NUCLEOTIDE SEQUENCE [LARGE SCALE GENOMIC DNA]</scope>
    <source>
        <strain evidence="11 12">PY_sf001</strain>
    </source>
</reference>
<evidence type="ECO:0000256" key="9">
    <source>
        <dbReference type="SAM" id="Phobius"/>
    </source>
</evidence>
<dbReference type="GO" id="GO:0007218">
    <property type="term" value="P:neuropeptide signaling pathway"/>
    <property type="evidence" value="ECO:0007669"/>
    <property type="project" value="TreeGrafter"/>
</dbReference>
<dbReference type="Proteomes" id="UP000242188">
    <property type="component" value="Unassembled WGS sequence"/>
</dbReference>
<evidence type="ECO:0000256" key="8">
    <source>
        <dbReference type="ARBA" id="ARBA00023224"/>
    </source>
</evidence>
<evidence type="ECO:0000259" key="10">
    <source>
        <dbReference type="PROSITE" id="PS50262"/>
    </source>
</evidence>
<keyword evidence="8" id="KW-0807">Transducer</keyword>
<accession>A0A210Q3R0</accession>
<keyword evidence="5" id="KW-0297">G-protein coupled receptor</keyword>
<dbReference type="InterPro" id="IPR017452">
    <property type="entry name" value="GPCR_Rhodpsn_7TM"/>
</dbReference>
<comment type="caution">
    <text evidence="11">The sequence shown here is derived from an EMBL/GenBank/DDBJ whole genome shotgun (WGS) entry which is preliminary data.</text>
</comment>
<name>A0A210Q3R0_MIZYE</name>
<evidence type="ECO:0000256" key="4">
    <source>
        <dbReference type="ARBA" id="ARBA00022989"/>
    </source>
</evidence>
<evidence type="ECO:0000256" key="7">
    <source>
        <dbReference type="ARBA" id="ARBA00023170"/>
    </source>
</evidence>
<dbReference type="PANTHER" id="PTHR24230:SF75">
    <property type="entry name" value="RELAXIN FAMILY PEPTIDE RECEPTOR 3"/>
    <property type="match status" value="1"/>
</dbReference>
<evidence type="ECO:0000256" key="1">
    <source>
        <dbReference type="ARBA" id="ARBA00004651"/>
    </source>
</evidence>
<proteinExistence type="predicted"/>
<keyword evidence="6 9" id="KW-0472">Membrane</keyword>
<dbReference type="PANTHER" id="PTHR24230">
    <property type="entry name" value="G-PROTEIN COUPLED RECEPTOR"/>
    <property type="match status" value="1"/>
</dbReference>
<dbReference type="SUPFAM" id="SSF81321">
    <property type="entry name" value="Family A G protein-coupled receptor-like"/>
    <property type="match status" value="1"/>
</dbReference>
<evidence type="ECO:0000256" key="5">
    <source>
        <dbReference type="ARBA" id="ARBA00023040"/>
    </source>
</evidence>
<organism evidence="11 12">
    <name type="scientific">Mizuhopecten yessoensis</name>
    <name type="common">Japanese scallop</name>
    <name type="synonym">Patinopecten yessoensis</name>
    <dbReference type="NCBI Taxonomy" id="6573"/>
    <lineage>
        <taxon>Eukaryota</taxon>
        <taxon>Metazoa</taxon>
        <taxon>Spiralia</taxon>
        <taxon>Lophotrochozoa</taxon>
        <taxon>Mollusca</taxon>
        <taxon>Bivalvia</taxon>
        <taxon>Autobranchia</taxon>
        <taxon>Pteriomorphia</taxon>
        <taxon>Pectinida</taxon>
        <taxon>Pectinoidea</taxon>
        <taxon>Pectinidae</taxon>
        <taxon>Mizuhopecten</taxon>
    </lineage>
</organism>
<evidence type="ECO:0000256" key="2">
    <source>
        <dbReference type="ARBA" id="ARBA00022475"/>
    </source>
</evidence>
<dbReference type="GO" id="GO:0008528">
    <property type="term" value="F:G protein-coupled peptide receptor activity"/>
    <property type="evidence" value="ECO:0007669"/>
    <property type="project" value="TreeGrafter"/>
</dbReference>
<feature type="transmembrane region" description="Helical" evidence="9">
    <location>
        <begin position="98"/>
        <end position="119"/>
    </location>
</feature>
<evidence type="ECO:0000256" key="6">
    <source>
        <dbReference type="ARBA" id="ARBA00023136"/>
    </source>
</evidence>
<dbReference type="EMBL" id="NEDP02005114">
    <property type="protein sequence ID" value="OWF43381.1"/>
    <property type="molecule type" value="Genomic_DNA"/>
</dbReference>
<dbReference type="OrthoDB" id="6130499at2759"/>
<feature type="domain" description="G-protein coupled receptors family 1 profile" evidence="10">
    <location>
        <begin position="40"/>
        <end position="317"/>
    </location>
</feature>
<comment type="subcellular location">
    <subcellularLocation>
        <location evidence="1">Cell membrane</location>
        <topology evidence="1">Multi-pass membrane protein</topology>
    </subcellularLocation>
</comment>
<feature type="transmembrane region" description="Helical" evidence="9">
    <location>
        <begin position="190"/>
        <end position="218"/>
    </location>
</feature>
<evidence type="ECO:0000313" key="12">
    <source>
        <dbReference type="Proteomes" id="UP000242188"/>
    </source>
</evidence>
<dbReference type="Gene3D" id="1.20.1070.10">
    <property type="entry name" value="Rhodopsin 7-helix transmembrane proteins"/>
    <property type="match status" value="1"/>
</dbReference>
<dbReference type="GO" id="GO:0005886">
    <property type="term" value="C:plasma membrane"/>
    <property type="evidence" value="ECO:0007669"/>
    <property type="project" value="UniProtKB-SubCell"/>
</dbReference>
<dbReference type="Pfam" id="PF00001">
    <property type="entry name" value="7tm_1"/>
    <property type="match status" value="1"/>
</dbReference>
<sequence>MNQTGPSEEELLIQWNERLRGALLPHSVLLFVYLTVCLLGNILVIYIYKFRFRHTTDGRFFIPYLAGSDMLACLGSCVAALLINYSPVLFTSDMLCKWMYALCFFFSSSSALMLSVIAAQRFQKICRPFKIQMSERKRWIGIMLVVVLACAMSVPCFVTFGTSQVRNTSINITGQYCGSIDVRGSYMASLIYICVISIISSSNLVFLCILYACIGYTLRQMRLRKARRTVNGREFTGETSCSDFDTIASNTERTSVDALNTLKRHVSQKVQKRGFRVSLIFHNNIRLWCVFYSNVCNHTIGYFSCEPMAYQNRYRYR</sequence>